<dbReference type="AlphaFoldDB" id="A0A1G7D6C2"/>
<dbReference type="EMBL" id="FNBD01000001">
    <property type="protein sequence ID" value="SDE47194.1"/>
    <property type="molecule type" value="Genomic_DNA"/>
</dbReference>
<gene>
    <name evidence="2" type="ORF">SAMN04487992_101379</name>
</gene>
<reference evidence="3" key="1">
    <citation type="submission" date="2016-10" db="EMBL/GenBank/DDBJ databases">
        <authorList>
            <person name="Varghese N."/>
            <person name="Submissions S."/>
        </authorList>
    </citation>
    <scope>NUCLEOTIDE SEQUENCE [LARGE SCALE GENOMIC DNA]</scope>
    <source>
        <strain evidence="3">DSM 24729</strain>
    </source>
</reference>
<feature type="signal peptide" evidence="1">
    <location>
        <begin position="1"/>
        <end position="19"/>
    </location>
</feature>
<dbReference type="RefSeq" id="WP_074537221.1">
    <property type="nucleotide sequence ID" value="NZ_FNBD01000001.1"/>
</dbReference>
<proteinExistence type="predicted"/>
<dbReference type="Proteomes" id="UP000182114">
    <property type="component" value="Unassembled WGS sequence"/>
</dbReference>
<evidence type="ECO:0000313" key="3">
    <source>
        <dbReference type="Proteomes" id="UP000182114"/>
    </source>
</evidence>
<name>A0A1G7D6C2_9FLAO</name>
<protein>
    <submittedName>
        <fullName evidence="2">Uncharacterized protein</fullName>
    </submittedName>
</protein>
<evidence type="ECO:0000313" key="2">
    <source>
        <dbReference type="EMBL" id="SDE47194.1"/>
    </source>
</evidence>
<keyword evidence="3" id="KW-1185">Reference proteome</keyword>
<feature type="chain" id="PRO_5010299704" evidence="1">
    <location>
        <begin position="20"/>
        <end position="557"/>
    </location>
</feature>
<sequence length="557" mass="64166">MKKLFALIVLLSLSSAVNAQIEIEISPELNRQLSNGLENYSPKFVRSPMYPSTIVNGRNLEKSLFFISASRQEIVDFTTAWHITAIPDYDQNPSGITQLLNTYLENVKTMRSDLYIAKSYVENGKDVLDAIMTLNTKSSQIVTHLDRYATWPTLPEAKNPPSIITDIMPACCNYFSWYNSFLFLVGHTYKVEDPTSNFETEVSFTDRKIYEEKFKKDYALVTGLDYVRDKLLFSREIIKADITSLISLLVSYQNKMQNYTDKLPSIVNRNEVVYQTSGSLLEKYLEDEKKEASQWILNTNAISASLRDSVNYYDSMITVHSRQYYGLQQQMRNNDQVLGSFQNQMTQLTDSSFLLMSDLDSLRKITDRLLAGCNDNDASENCVQFPDSLKMVNAQVKIKFEKFTNISERKNVLSDSILYLAEINDSLSIVSEAAHERFVKTREKYAPVATAYQQNQRDIKEGMIYHREKFHVMNSLYDKLQIILGKKEDPLMVRIRGSLRLERYRPRISPITPPDITDPDNPWNPGWIDPVRDDLLRELNIQDINIDLNGIDAFRGN</sequence>
<organism evidence="2 3">
    <name type="scientific">Cellulophaga baltica</name>
    <dbReference type="NCBI Taxonomy" id="76594"/>
    <lineage>
        <taxon>Bacteria</taxon>
        <taxon>Pseudomonadati</taxon>
        <taxon>Bacteroidota</taxon>
        <taxon>Flavobacteriia</taxon>
        <taxon>Flavobacteriales</taxon>
        <taxon>Flavobacteriaceae</taxon>
        <taxon>Cellulophaga</taxon>
    </lineage>
</organism>
<evidence type="ECO:0000256" key="1">
    <source>
        <dbReference type="SAM" id="SignalP"/>
    </source>
</evidence>
<keyword evidence="1" id="KW-0732">Signal</keyword>
<accession>A0A1G7D6C2</accession>